<dbReference type="OrthoDB" id="68085at2157"/>
<dbReference type="Gene3D" id="1.10.10.10">
    <property type="entry name" value="Winged helix-like DNA-binding domain superfamily/Winged helix DNA-binding domain"/>
    <property type="match status" value="1"/>
</dbReference>
<gene>
    <name evidence="5" type="ordered locus">MSWAN_0254</name>
</gene>
<dbReference type="Pfam" id="PF01047">
    <property type="entry name" value="MarR"/>
    <property type="match status" value="1"/>
</dbReference>
<dbReference type="PROSITE" id="PS50995">
    <property type="entry name" value="HTH_MARR_2"/>
    <property type="match status" value="1"/>
</dbReference>
<keyword evidence="3" id="KW-0804">Transcription</keyword>
<feature type="domain" description="HTH marR-type" evidence="4">
    <location>
        <begin position="1"/>
        <end position="149"/>
    </location>
</feature>
<evidence type="ECO:0000259" key="4">
    <source>
        <dbReference type="PROSITE" id="PS50995"/>
    </source>
</evidence>
<dbReference type="InterPro" id="IPR000835">
    <property type="entry name" value="HTH_MarR-typ"/>
</dbReference>
<protein>
    <submittedName>
        <fullName evidence="5">Regulatory protein MarR</fullName>
    </submittedName>
</protein>
<dbReference type="GO" id="GO:0003677">
    <property type="term" value="F:DNA binding"/>
    <property type="evidence" value="ECO:0007669"/>
    <property type="project" value="UniProtKB-KW"/>
</dbReference>
<evidence type="ECO:0000313" key="6">
    <source>
        <dbReference type="Proteomes" id="UP000009231"/>
    </source>
</evidence>
<keyword evidence="2" id="KW-0238">DNA-binding</keyword>
<dbReference type="PANTHER" id="PTHR42756">
    <property type="entry name" value="TRANSCRIPTIONAL REGULATOR, MARR"/>
    <property type="match status" value="1"/>
</dbReference>
<dbReference type="RefSeq" id="WP_013824802.1">
    <property type="nucleotide sequence ID" value="NC_015574.1"/>
</dbReference>
<accession>F6D211</accession>
<dbReference type="InterPro" id="IPR036388">
    <property type="entry name" value="WH-like_DNA-bd_sf"/>
</dbReference>
<keyword evidence="1" id="KW-0805">Transcription regulation</keyword>
<dbReference type="GeneID" id="25394763"/>
<evidence type="ECO:0000256" key="1">
    <source>
        <dbReference type="ARBA" id="ARBA00023015"/>
    </source>
</evidence>
<keyword evidence="6" id="KW-1185">Reference proteome</keyword>
<reference evidence="5 6" key="1">
    <citation type="journal article" date="2014" name="Int. J. Syst. Evol. Microbiol.">
        <title>Methanobacterium paludis sp. nov. and a novel strain of Methanobacterium lacus isolated from northern peatlands.</title>
        <authorList>
            <person name="Cadillo-Quiroz H."/>
            <person name="Brauer S.L."/>
            <person name="Goodson N."/>
            <person name="Yavitt J.B."/>
            <person name="Zinder S.H."/>
        </authorList>
    </citation>
    <scope>NUCLEOTIDE SEQUENCE [LARGE SCALE GENOMIC DNA]</scope>
    <source>
        <strain evidence="6">DSM 25820 / JCM 18151 / SWAN1</strain>
    </source>
</reference>
<proteinExistence type="predicted"/>
<dbReference type="InterPro" id="IPR036390">
    <property type="entry name" value="WH_DNA-bd_sf"/>
</dbReference>
<dbReference type="SMART" id="SM00347">
    <property type="entry name" value="HTH_MARR"/>
    <property type="match status" value="1"/>
</dbReference>
<dbReference type="STRING" id="868131.MSWAN_0254"/>
<evidence type="ECO:0000313" key="5">
    <source>
        <dbReference type="EMBL" id="AEG17300.1"/>
    </source>
</evidence>
<organism evidence="5 6">
    <name type="scientific">Methanobacterium paludis (strain DSM 25820 / JCM 18151 / SWAN1)</name>
    <dbReference type="NCBI Taxonomy" id="868131"/>
    <lineage>
        <taxon>Archaea</taxon>
        <taxon>Methanobacteriati</taxon>
        <taxon>Methanobacteriota</taxon>
        <taxon>Methanomada group</taxon>
        <taxon>Methanobacteria</taxon>
        <taxon>Methanobacteriales</taxon>
        <taxon>Methanobacteriaceae</taxon>
        <taxon>Methanobacterium</taxon>
    </lineage>
</organism>
<dbReference type="KEGG" id="mew:MSWAN_0254"/>
<dbReference type="Proteomes" id="UP000009231">
    <property type="component" value="Chromosome"/>
</dbReference>
<dbReference type="AlphaFoldDB" id="F6D211"/>
<sequence>MNKQVKEAVEYWNLLNKTIHLKHHETARKYDLTLEQFHLLIELNDLELMGLNKGSAPTIGDMAAEIGNAPHTLSERIKRLEKKGFVDKIKDKDDLRINRVKLTVKGQELVKNIRTESKDIFFYSALEKMDKKSLDCLVECFKEILHELS</sequence>
<dbReference type="eggNOG" id="arCOG03182">
    <property type="taxonomic scope" value="Archaea"/>
</dbReference>
<dbReference type="PANTHER" id="PTHR42756:SF1">
    <property type="entry name" value="TRANSCRIPTIONAL REPRESSOR OF EMRAB OPERON"/>
    <property type="match status" value="1"/>
</dbReference>
<evidence type="ECO:0000256" key="2">
    <source>
        <dbReference type="ARBA" id="ARBA00023125"/>
    </source>
</evidence>
<name>F6D211_METPW</name>
<dbReference type="SUPFAM" id="SSF46785">
    <property type="entry name" value="Winged helix' DNA-binding domain"/>
    <property type="match status" value="1"/>
</dbReference>
<dbReference type="GO" id="GO:0003700">
    <property type="term" value="F:DNA-binding transcription factor activity"/>
    <property type="evidence" value="ECO:0007669"/>
    <property type="project" value="InterPro"/>
</dbReference>
<dbReference type="EMBL" id="CP002772">
    <property type="protein sequence ID" value="AEG17300.1"/>
    <property type="molecule type" value="Genomic_DNA"/>
</dbReference>
<evidence type="ECO:0000256" key="3">
    <source>
        <dbReference type="ARBA" id="ARBA00023163"/>
    </source>
</evidence>
<dbReference type="HOGENOM" id="CLU_1745579_0_0_2"/>